<dbReference type="Proteomes" id="UP000297295">
    <property type="component" value="Unassembled WGS sequence"/>
</dbReference>
<organism evidence="1 2">
    <name type="scientific">Methanolobus halotolerans</name>
    <dbReference type="NCBI Taxonomy" id="2052935"/>
    <lineage>
        <taxon>Archaea</taxon>
        <taxon>Methanobacteriati</taxon>
        <taxon>Methanobacteriota</taxon>
        <taxon>Stenosarchaea group</taxon>
        <taxon>Methanomicrobia</taxon>
        <taxon>Methanosarcinales</taxon>
        <taxon>Methanosarcinaceae</taxon>
        <taxon>Methanolobus</taxon>
    </lineage>
</organism>
<evidence type="ECO:0000313" key="1">
    <source>
        <dbReference type="EMBL" id="TGC11056.1"/>
    </source>
</evidence>
<name>A0A4E0Q8C5_9EURY</name>
<dbReference type="EMBL" id="PGGK01000002">
    <property type="protein sequence ID" value="TGC11056.1"/>
    <property type="molecule type" value="Genomic_DNA"/>
</dbReference>
<dbReference type="RefSeq" id="WP_135388693.1">
    <property type="nucleotide sequence ID" value="NZ_PGGK01000002.1"/>
</dbReference>
<reference evidence="1 2" key="1">
    <citation type="submission" date="2017-11" db="EMBL/GenBank/DDBJ databases">
        <title>Isolation and Characterization of Methanogenic Archaea from Saline Meromictic Lake at Siberia.</title>
        <authorList>
            <person name="Shen Y."/>
            <person name="Huang H.-H."/>
            <person name="Lai M.-C."/>
            <person name="Chen S.-C."/>
        </authorList>
    </citation>
    <scope>NUCLEOTIDE SEQUENCE [LARGE SCALE GENOMIC DNA]</scope>
    <source>
        <strain evidence="1 2">SY-01</strain>
    </source>
</reference>
<accession>A0A4E0Q8C5</accession>
<gene>
    <name evidence="1" type="ORF">CUN85_02585</name>
</gene>
<sequence length="273" mass="31134">MTPSGVRHRIYGVDFSGSKIACNKIWISEAVVQNGILRIISCYPVRDIVPDNKKDRDSCLLALRSLISSSKDSVFGMDFPFSLPGELMFADDWKSFILEFAERYTSPEHFRNEMKASMQNRELKRLTDTEVKAPFCVYNLRLYRQTFFGIRDVLLPLLKENSACMIPMHGPTGNKPWLIEICPASTLKKEELYIPYKGKSLREKQAREYILEEIQKKGIVTTPAIRDLAVNDHEGDALDSMIAAFAASKAVPGLEMTLNKLPDIYRLEGYTFY</sequence>
<evidence type="ECO:0008006" key="3">
    <source>
        <dbReference type="Google" id="ProtNLM"/>
    </source>
</evidence>
<evidence type="ECO:0000313" key="2">
    <source>
        <dbReference type="Proteomes" id="UP000297295"/>
    </source>
</evidence>
<comment type="caution">
    <text evidence="1">The sequence shown here is derived from an EMBL/GenBank/DDBJ whole genome shotgun (WGS) entry which is preliminary data.</text>
</comment>
<protein>
    <recommendedName>
        <fullName evidence="3">DUF429 domain-containing protein</fullName>
    </recommendedName>
</protein>
<dbReference type="AlphaFoldDB" id="A0A4E0Q8C5"/>
<proteinExistence type="predicted"/>
<dbReference type="OrthoDB" id="137783at2157"/>
<keyword evidence="2" id="KW-1185">Reference proteome</keyword>